<accession>A0A314XXP8</accession>
<keyword evidence="3" id="KW-1185">Reference proteome</keyword>
<reference evidence="2 3" key="1">
    <citation type="submission" date="2018-02" db="EMBL/GenBank/DDBJ databases">
        <title>Draft genome of wild Prunus yedoensis var. nudiflora.</title>
        <authorList>
            <person name="Baek S."/>
            <person name="Kim J.-H."/>
            <person name="Choi K."/>
            <person name="Kim G.-B."/>
            <person name="Cho A."/>
            <person name="Jang H."/>
            <person name="Shin C.-H."/>
            <person name="Yu H.-J."/>
            <person name="Mun J.-H."/>
        </authorList>
    </citation>
    <scope>NUCLEOTIDE SEQUENCE [LARGE SCALE GENOMIC DNA]</scope>
    <source>
        <strain evidence="3">cv. Jeju island</strain>
        <tissue evidence="2">Leaf</tissue>
    </source>
</reference>
<evidence type="ECO:0000256" key="1">
    <source>
        <dbReference type="SAM" id="MobiDB-lite"/>
    </source>
</evidence>
<keyword evidence="2" id="KW-0418">Kinase</keyword>
<proteinExistence type="predicted"/>
<feature type="region of interest" description="Disordered" evidence="1">
    <location>
        <begin position="43"/>
        <end position="72"/>
    </location>
</feature>
<dbReference type="EMBL" id="PJQY01002143">
    <property type="protein sequence ID" value="PQP96153.1"/>
    <property type="molecule type" value="Genomic_DNA"/>
</dbReference>
<keyword evidence="2" id="KW-0808">Transferase</keyword>
<feature type="compositionally biased region" description="Low complexity" evidence="1">
    <location>
        <begin position="56"/>
        <end position="72"/>
    </location>
</feature>
<evidence type="ECO:0000313" key="3">
    <source>
        <dbReference type="Proteomes" id="UP000250321"/>
    </source>
</evidence>
<protein>
    <submittedName>
        <fullName evidence="2">CBL-interacting serine/threonine-protein kinase 11</fullName>
    </submittedName>
</protein>
<comment type="caution">
    <text evidence="2">The sequence shown here is derived from an EMBL/GenBank/DDBJ whole genome shotgun (WGS) entry which is preliminary data.</text>
</comment>
<organism evidence="2 3">
    <name type="scientific">Prunus yedoensis var. nudiflora</name>
    <dbReference type="NCBI Taxonomy" id="2094558"/>
    <lineage>
        <taxon>Eukaryota</taxon>
        <taxon>Viridiplantae</taxon>
        <taxon>Streptophyta</taxon>
        <taxon>Embryophyta</taxon>
        <taxon>Tracheophyta</taxon>
        <taxon>Spermatophyta</taxon>
        <taxon>Magnoliopsida</taxon>
        <taxon>eudicotyledons</taxon>
        <taxon>Gunneridae</taxon>
        <taxon>Pentapetalae</taxon>
        <taxon>rosids</taxon>
        <taxon>fabids</taxon>
        <taxon>Rosales</taxon>
        <taxon>Rosaceae</taxon>
        <taxon>Amygdaloideae</taxon>
        <taxon>Amygdaleae</taxon>
        <taxon>Prunus</taxon>
    </lineage>
</organism>
<dbReference type="Proteomes" id="UP000250321">
    <property type="component" value="Unassembled WGS sequence"/>
</dbReference>
<dbReference type="AlphaFoldDB" id="A0A314XXP8"/>
<name>A0A314XXP8_PRUYE</name>
<evidence type="ECO:0000313" key="2">
    <source>
        <dbReference type="EMBL" id="PQP96153.1"/>
    </source>
</evidence>
<dbReference type="STRING" id="2094558.A0A314XXP8"/>
<gene>
    <name evidence="2" type="ORF">Pyn_13462</name>
</gene>
<sequence length="72" mass="8142">MKAEKLRVRRKKAWGLEMEEQNGGDAGPYREMWKNKLRPHLMCPDDHEISPPLPTPHSSATSSSSSLAQLID</sequence>
<dbReference type="GO" id="GO:0016301">
    <property type="term" value="F:kinase activity"/>
    <property type="evidence" value="ECO:0007669"/>
    <property type="project" value="UniProtKB-KW"/>
</dbReference>